<feature type="domain" description="FlgD/Vpr Ig-like" evidence="2">
    <location>
        <begin position="1051"/>
        <end position="1115"/>
    </location>
</feature>
<gene>
    <name evidence="3" type="ORF">AUJ95_08020</name>
</gene>
<dbReference type="EMBL" id="MNYI01000206">
    <property type="protein sequence ID" value="OIP37536.1"/>
    <property type="molecule type" value="Genomic_DNA"/>
</dbReference>
<evidence type="ECO:0000313" key="4">
    <source>
        <dbReference type="Proteomes" id="UP000183085"/>
    </source>
</evidence>
<dbReference type="Proteomes" id="UP000183085">
    <property type="component" value="Unassembled WGS sequence"/>
</dbReference>
<dbReference type="InterPro" id="IPR025965">
    <property type="entry name" value="FlgD/Vpr_Ig-like"/>
</dbReference>
<feature type="chain" id="PRO_5012746520" description="FlgD/Vpr Ig-like domain-containing protein" evidence="1">
    <location>
        <begin position="27"/>
        <end position="1981"/>
    </location>
</feature>
<dbReference type="InterPro" id="IPR013783">
    <property type="entry name" value="Ig-like_fold"/>
</dbReference>
<feature type="signal peptide" evidence="1">
    <location>
        <begin position="1"/>
        <end position="26"/>
    </location>
</feature>
<dbReference type="Pfam" id="PF13860">
    <property type="entry name" value="FlgD_ig"/>
    <property type="match status" value="1"/>
</dbReference>
<accession>A0A1J5E4B3</accession>
<protein>
    <recommendedName>
        <fullName evidence="2">FlgD/Vpr Ig-like domain-containing protein</fullName>
    </recommendedName>
</protein>
<name>A0A1J5E4B3_9BACT</name>
<dbReference type="Gene3D" id="2.60.40.4070">
    <property type="match status" value="2"/>
</dbReference>
<dbReference type="STRING" id="1817895.AUJ95_08020"/>
<evidence type="ECO:0000313" key="3">
    <source>
        <dbReference type="EMBL" id="OIP37536.1"/>
    </source>
</evidence>
<comment type="caution">
    <text evidence="3">The sequence shown here is derived from an EMBL/GenBank/DDBJ whole genome shotgun (WGS) entry which is preliminary data.</text>
</comment>
<keyword evidence="1" id="KW-0732">Signal</keyword>
<dbReference type="Gene3D" id="2.60.40.10">
    <property type="entry name" value="Immunoglobulins"/>
    <property type="match status" value="1"/>
</dbReference>
<reference evidence="3 4" key="1">
    <citation type="journal article" date="2016" name="Environ. Microbiol.">
        <title>Genomic resolution of a cold subsurface aquifer community provides metabolic insights for novel microbes adapted to high CO concentrations.</title>
        <authorList>
            <person name="Probst A.J."/>
            <person name="Castelle C.J."/>
            <person name="Singh A."/>
            <person name="Brown C.T."/>
            <person name="Anantharaman K."/>
            <person name="Sharon I."/>
            <person name="Hug L.A."/>
            <person name="Burstein D."/>
            <person name="Emerson J.B."/>
            <person name="Thomas B.C."/>
            <person name="Banfield J.F."/>
        </authorList>
    </citation>
    <scope>NUCLEOTIDE SEQUENCE [LARGE SCALE GENOMIC DNA]</scope>
    <source>
        <strain evidence="3">CG2_30_40_21</strain>
    </source>
</reference>
<evidence type="ECO:0000259" key="2">
    <source>
        <dbReference type="Pfam" id="PF13860"/>
    </source>
</evidence>
<evidence type="ECO:0000256" key="1">
    <source>
        <dbReference type="SAM" id="SignalP"/>
    </source>
</evidence>
<proteinExistence type="predicted"/>
<organism evidence="3 4">
    <name type="scientific">Candidatus Desantisbacteria bacterium CG2_30_40_21</name>
    <dbReference type="NCBI Taxonomy" id="1817895"/>
    <lineage>
        <taxon>Bacteria</taxon>
        <taxon>Candidatus Desantisiibacteriota</taxon>
    </lineage>
</organism>
<sequence length="1981" mass="216795">MNRRKIGILGLMAMMGIFWGCTLVEAATETVVAYRAYDVNKGPIDETTIFGTTYNAVYIVATCTGKTGGIVTGTATIDDPRATYTFGLRDDGVAPDIRANDGVYTAAPFSISRTVDAADLLVCNGKSFSVAVDIDGLGDPGSVTLGAEYIAPGFLISPFVTKTPIPLYGTTSICFTAKDDIQNGTWTYSISINDRILSGSSTGTYTGQTAIDMIWDGRDKNGDVFTSGNYSISVKIEDNAGNFFVKTTSIMIDDTFPLIESIIISPSPYLSTSTTVTISFTGSDNADIWAYDLSYKGQLLYGTGASGTRTTKQGISFICDGRYGTGTQLGEGQHEIVLNLWDSVGNIISEGVFITIDNTAPVIENLQFSNNLASSENPLTVSFTGVESTGQWTYMITIGGQITQGIQGTLPFGTISSNNKLITFIWPATDKNGLPFADGDYIVEITLTDMAGNVCKATGSVKVDGTSPELTNLSISNPHVPPYGSPSTISFVGSDNLGTWTYSISIDDRLLGSDGTPSSTGILVSAGTISFVWNGKDVNGTYFLSGSNTITVQLKDMAGNTIIGTVPVIIDAVVPKITLINDNTSGLTQYLGEEIEFQMTTDGPATATIMLTTSEIQSAKEIITGQAFFRLNDLNWDQYEIGSGRVAGKVEVFVVNKNNGNGTRSTFTISDYSTPYDLFSAINVTAFGISTYGSVTYNPTTDKAVFRAAPEYEIGLREYCDVAYKTPFFTQLKLPVVSVNLTAYTPTEYKGSFVVPATEAIGTWTVYGFAMNGAGTTSMKGGTITMDGSQPIPITKTKIIGLRVEPSPSKQFFNSSLKRMHVQMAVATLDKELGEDEFTIDSGNTEFTLYAPGIKINDQVIIWNDYIRDENNKVVFDHGHVWTKQATSNGTITFSDTDLYFGSATGTYSTAVFKMKNFHIAIGTFTTKGIASFDVGSVKQGIPLHDDGDTITHWDTKQRDGIFSNTYLVPNEIDIRNVPIVGHFMDGRGYQVPNDGYPFNDENASPFVLSARNNTDFSNDIKVNINTIPIKIRLLMAEDATFNPLEGKDCYIKYNLEGATADVRITIKKASGETVKDLWRGWVMPGDNVTSWDGMDYQGKMVEDGKYYYHIVATDEAGNKSEDKGLIVISFVQMVLEDLVVTVPKAVPGKGIEYISISAVVSLDGTPKQLKNLNFETAHSDSVFARPHALFDIAIYDRNNNLVQKIGPDVIDFTGESYDSDPFPNGKPNYLILPTDERNWLRNSGTNTLADMGDGNKDNDWEILVPFDKVNPADTDERHYKSKFTITMAYYLSSPFNEGSYYVKGLAKLVSADWKFAAYDTTTGNEMWHCAPFYGHYGVHSQSKEQGFEVRETKLPTGMDNIAPGVYESYPSGGVDVSPFEIKNEIWVKVEDNSNGSGVDFRSESSYLRLFDANKMEVAGIATNNATDKLCLIIDKGLYPNGLEKPGAYTIEVVVRDMANNVSKVSRSFTVLDRLPPEIENISPKEGSVYYEGFGLTLSATISELQRGKSGVNWGSSRITLSKDGTEINIQNYKQMSNIDQEINVNYRILSYELPWDFLKQGTYTMNVLAWDTSGNPASKEISFRVIRGIEIFFDHPEFGLFPTLAFKPNTEMFFNGSSTIVSTQTISLNRATITATAIAGYTLFGKPVSVLIGTRSAYGATFSQSVQLTIYYTGTELNLLPVGKSEDVLVLYGYDGGKWNLVPGAKKGMYTIKQNEPLYSTYTLAYITPQKWTVMSSNGSEWGNLKSKDWMELVGTITTSTGIPIPNGSITIGIITNYPSPATGYKVLSPVVAFDFKGDKVIKFNNLVAIWIYYTEPLPFDAKEGELTVFGCDDNNTWIKIAGSLSIGSNYISFNTQQTYKLYAIMYPTREAAEEGKETIEQNIWCYPNPAKGGKVNFRYYLSENDVEITVKIYTLLGDLVWEGSRIEGLAGIHDRDFVWNCQNSSGEPVASGVYIYRLTMKPKSGSAAKTVTKKLIVIQ</sequence>